<dbReference type="KEGG" id="hna:Hneap_0189"/>
<gene>
    <name evidence="2" type="ordered locus">Hneap_0189</name>
</gene>
<evidence type="ECO:0000256" key="1">
    <source>
        <dbReference type="SAM" id="Phobius"/>
    </source>
</evidence>
<dbReference type="HOGENOM" id="CLU_569578_0_0_6"/>
<dbReference type="OrthoDB" id="5801540at2"/>
<accession>D0KWQ5</accession>
<evidence type="ECO:0000313" key="2">
    <source>
        <dbReference type="EMBL" id="ACX95052.1"/>
    </source>
</evidence>
<sequence>MSWVTCISMPVFWVNIRRFFLLLVFAGGGLMGQPACAFDIPTPQNQPKTINTTPFGVPQDFGPVTALPPITDLDTQSGAGHLPDGMTVQTRITPMPNATANGFLERAPFLVTLTITDRNKTLASLTLHRPYGEHIQTRRIDIDQQLRSIDGRMANVRVYRFAVTPLAAGDIELKFAEMTFREVGDSATRYAFIPVARTLTVRPLPGFWPAYLPVTPRLAISSEPLPKLAAGQPVDWVLHITGQNLTTYALSKLLDEQLIGTAALGVGHAEIRRATDDKPPADDPLAQTFTVRISLLPDPQGQGDTNGMLPELRLPFIDSTVADPGQHISETVLPARSISWPAPASARVLDAVQFWWWRVLLLLVVAYGLGYALNDARKRWQRRCQHRAAQVELAELDTPRAVLHRLRQLTGESSIKGMIERAPNPRFIAALQALDAACYGNSDGPVSENCLDNWPQTHQELVRWLPKVFFNAPRPTASD</sequence>
<protein>
    <submittedName>
        <fullName evidence="2">Uncharacterized protein</fullName>
    </submittedName>
</protein>
<dbReference type="STRING" id="555778.Hneap_0189"/>
<feature type="transmembrane region" description="Helical" evidence="1">
    <location>
        <begin position="355"/>
        <end position="373"/>
    </location>
</feature>
<keyword evidence="1" id="KW-0812">Transmembrane</keyword>
<keyword evidence="1" id="KW-0472">Membrane</keyword>
<proteinExistence type="predicted"/>
<evidence type="ECO:0000313" key="3">
    <source>
        <dbReference type="Proteomes" id="UP000009102"/>
    </source>
</evidence>
<keyword evidence="3" id="KW-1185">Reference proteome</keyword>
<name>D0KWQ5_HALNC</name>
<reference evidence="2 3" key="1">
    <citation type="submission" date="2009-10" db="EMBL/GenBank/DDBJ databases">
        <title>Complete sequence of Halothiobacillus neapolitanus c2.</title>
        <authorList>
            <consortium name="US DOE Joint Genome Institute"/>
            <person name="Lucas S."/>
            <person name="Copeland A."/>
            <person name="Lapidus A."/>
            <person name="Glavina del Rio T."/>
            <person name="Tice H."/>
            <person name="Bruce D."/>
            <person name="Goodwin L."/>
            <person name="Pitluck S."/>
            <person name="Davenport K."/>
            <person name="Brettin T."/>
            <person name="Detter J.C."/>
            <person name="Han C."/>
            <person name="Tapia R."/>
            <person name="Larimer F."/>
            <person name="Land M."/>
            <person name="Hauser L."/>
            <person name="Kyrpides N."/>
            <person name="Mikhailova N."/>
            <person name="Kerfeld C."/>
            <person name="Cannon G."/>
            <person name="Heinhort S."/>
        </authorList>
    </citation>
    <scope>NUCLEOTIDE SEQUENCE [LARGE SCALE GENOMIC DNA]</scope>
    <source>
        <strain evidence="3">ATCC 23641 / c2</strain>
    </source>
</reference>
<dbReference type="EMBL" id="CP001801">
    <property type="protein sequence ID" value="ACX95052.1"/>
    <property type="molecule type" value="Genomic_DNA"/>
</dbReference>
<dbReference type="AlphaFoldDB" id="D0KWQ5"/>
<keyword evidence="1" id="KW-1133">Transmembrane helix</keyword>
<organism evidence="2 3">
    <name type="scientific">Halothiobacillus neapolitanus (strain ATCC 23641 / DSM 15147 / CIP 104769 / NCIMB 8539 / c2)</name>
    <name type="common">Thiobacillus neapolitanus</name>
    <dbReference type="NCBI Taxonomy" id="555778"/>
    <lineage>
        <taxon>Bacteria</taxon>
        <taxon>Pseudomonadati</taxon>
        <taxon>Pseudomonadota</taxon>
        <taxon>Gammaproteobacteria</taxon>
        <taxon>Chromatiales</taxon>
        <taxon>Halothiobacillaceae</taxon>
        <taxon>Halothiobacillus</taxon>
    </lineage>
</organism>
<dbReference type="RefSeq" id="WP_012823088.1">
    <property type="nucleotide sequence ID" value="NC_013422.1"/>
</dbReference>
<dbReference type="Proteomes" id="UP000009102">
    <property type="component" value="Chromosome"/>
</dbReference>